<sequence length="66" mass="7544">MKKFRSEFGNQFEEESKNLKLRGVGAVVYRVPELRDETKLKISLRSVEEENTTTVVVVIKTQAPSC</sequence>
<dbReference type="AlphaFoldDB" id="A0A8X8AVV3"/>
<dbReference type="PANTHER" id="PTHR46922">
    <property type="entry name" value="DHHA1 DOMAIN PROTEIN"/>
    <property type="match status" value="1"/>
</dbReference>
<dbReference type="Proteomes" id="UP000886595">
    <property type="component" value="Unassembled WGS sequence"/>
</dbReference>
<dbReference type="EMBL" id="JAAMPC010000004">
    <property type="protein sequence ID" value="KAG2313960.1"/>
    <property type="molecule type" value="Genomic_DNA"/>
</dbReference>
<dbReference type="OrthoDB" id="443832at2759"/>
<proteinExistence type="predicted"/>
<name>A0A8X8AVV3_BRACI</name>
<protein>
    <submittedName>
        <fullName evidence="1">Uncharacterized protein</fullName>
    </submittedName>
</protein>
<comment type="caution">
    <text evidence="1">The sequence shown here is derived from an EMBL/GenBank/DDBJ whole genome shotgun (WGS) entry which is preliminary data.</text>
</comment>
<organism evidence="1 2">
    <name type="scientific">Brassica carinata</name>
    <name type="common">Ethiopian mustard</name>
    <name type="synonym">Abyssinian cabbage</name>
    <dbReference type="NCBI Taxonomy" id="52824"/>
    <lineage>
        <taxon>Eukaryota</taxon>
        <taxon>Viridiplantae</taxon>
        <taxon>Streptophyta</taxon>
        <taxon>Embryophyta</taxon>
        <taxon>Tracheophyta</taxon>
        <taxon>Spermatophyta</taxon>
        <taxon>Magnoliopsida</taxon>
        <taxon>eudicotyledons</taxon>
        <taxon>Gunneridae</taxon>
        <taxon>Pentapetalae</taxon>
        <taxon>rosids</taxon>
        <taxon>malvids</taxon>
        <taxon>Brassicales</taxon>
        <taxon>Brassicaceae</taxon>
        <taxon>Brassiceae</taxon>
        <taxon>Brassica</taxon>
    </lineage>
</organism>
<evidence type="ECO:0000313" key="2">
    <source>
        <dbReference type="Proteomes" id="UP000886595"/>
    </source>
</evidence>
<dbReference type="PANTHER" id="PTHR46922:SF4">
    <property type="entry name" value="DHHA1 DOMAIN PROTEIN"/>
    <property type="match status" value="1"/>
</dbReference>
<reference evidence="1 2" key="1">
    <citation type="submission" date="2020-02" db="EMBL/GenBank/DDBJ databases">
        <authorList>
            <person name="Ma Q."/>
            <person name="Huang Y."/>
            <person name="Song X."/>
            <person name="Pei D."/>
        </authorList>
    </citation>
    <scope>NUCLEOTIDE SEQUENCE [LARGE SCALE GENOMIC DNA]</scope>
    <source>
        <strain evidence="1">Sxm20200214</strain>
        <tissue evidence="1">Leaf</tissue>
    </source>
</reference>
<accession>A0A8X8AVV3</accession>
<evidence type="ECO:0000313" key="1">
    <source>
        <dbReference type="EMBL" id="KAG2313960.1"/>
    </source>
</evidence>
<keyword evidence="2" id="KW-1185">Reference proteome</keyword>
<gene>
    <name evidence="1" type="ORF">Bca52824_017082</name>
</gene>